<evidence type="ECO:0000313" key="2">
    <source>
        <dbReference type="EMBL" id="ERL64962.1"/>
    </source>
</evidence>
<keyword evidence="1" id="KW-0732">Signal</keyword>
<reference evidence="3" key="1">
    <citation type="journal article" date="2013" name="Genome Announc.">
        <title>Whole-Genome Sequencing of Lactobacillus shenzhenensis Strain LY-73T.</title>
        <authorList>
            <person name="Lin Z."/>
            <person name="Liu Z."/>
            <person name="Yang R."/>
            <person name="Zou Y."/>
            <person name="Wan D."/>
            <person name="Chen J."/>
            <person name="Guo M."/>
            <person name="Zhao J."/>
            <person name="Fang C."/>
            <person name="Yang R."/>
            <person name="Liu F."/>
        </authorList>
    </citation>
    <scope>NUCLEOTIDE SEQUENCE [LARGE SCALE GENOMIC DNA]</scope>
    <source>
        <strain evidence="3">LY-73</strain>
    </source>
</reference>
<name>U4TU48_9LACO</name>
<dbReference type="HOGENOM" id="CLU_1400938_0_0_9"/>
<gene>
    <name evidence="2" type="ORF">L248_3124</name>
</gene>
<proteinExistence type="predicted"/>
<dbReference type="AlphaFoldDB" id="U4TU48"/>
<dbReference type="Proteomes" id="UP000030647">
    <property type="component" value="Unassembled WGS sequence"/>
</dbReference>
<evidence type="ECO:0000313" key="3">
    <source>
        <dbReference type="Proteomes" id="UP000030647"/>
    </source>
</evidence>
<dbReference type="RefSeq" id="WP_022529709.1">
    <property type="nucleotide sequence ID" value="NZ_KI271590.1"/>
</dbReference>
<organism evidence="2 3">
    <name type="scientific">Schleiferilactobacillus shenzhenensis LY-73</name>
    <dbReference type="NCBI Taxonomy" id="1231336"/>
    <lineage>
        <taxon>Bacteria</taxon>
        <taxon>Bacillati</taxon>
        <taxon>Bacillota</taxon>
        <taxon>Bacilli</taxon>
        <taxon>Lactobacillales</taxon>
        <taxon>Lactobacillaceae</taxon>
        <taxon>Schleiferilactobacillus</taxon>
    </lineage>
</organism>
<feature type="chain" id="PRO_5004655704" evidence="1">
    <location>
        <begin position="32"/>
        <end position="194"/>
    </location>
</feature>
<sequence length="194" mass="21452">MKKEKRIAWLLTSVLIAFLFTLFFQAVGVQAADTGNATGTTAKTVLAPGPYTRLSDGELIPTSILSAPNSHESGQTDVLQSATYSGWHYWKTTYAGKVLAQGQIPDYIGLIVGFVPYAGGFLSAATFIVNESNQYWNKINKKIIGSYEMRKYYAMPDGDGVNIEYDSYFYSDSSYSNLLCKITTSQVMEHIPLH</sequence>
<feature type="signal peptide" evidence="1">
    <location>
        <begin position="1"/>
        <end position="31"/>
    </location>
</feature>
<evidence type="ECO:0000256" key="1">
    <source>
        <dbReference type="SAM" id="SignalP"/>
    </source>
</evidence>
<accession>U4TU48</accession>
<keyword evidence="3" id="KW-1185">Reference proteome</keyword>
<protein>
    <submittedName>
        <fullName evidence="2">Uncharacterized protein</fullName>
    </submittedName>
</protein>
<dbReference type="EMBL" id="KI271590">
    <property type="protein sequence ID" value="ERL64962.1"/>
    <property type="molecule type" value="Genomic_DNA"/>
</dbReference>